<keyword evidence="2" id="KW-1185">Reference proteome</keyword>
<organism evidence="1 2">
    <name type="scientific">Eretmocerus hayati</name>
    <dbReference type="NCBI Taxonomy" id="131215"/>
    <lineage>
        <taxon>Eukaryota</taxon>
        <taxon>Metazoa</taxon>
        <taxon>Ecdysozoa</taxon>
        <taxon>Arthropoda</taxon>
        <taxon>Hexapoda</taxon>
        <taxon>Insecta</taxon>
        <taxon>Pterygota</taxon>
        <taxon>Neoptera</taxon>
        <taxon>Endopterygota</taxon>
        <taxon>Hymenoptera</taxon>
        <taxon>Apocrita</taxon>
        <taxon>Proctotrupomorpha</taxon>
        <taxon>Chalcidoidea</taxon>
        <taxon>Aphelinidae</taxon>
        <taxon>Aphelininae</taxon>
        <taxon>Eretmocerus</taxon>
    </lineage>
</organism>
<protein>
    <submittedName>
        <fullName evidence="1">Uncharacterized protein</fullName>
    </submittedName>
</protein>
<evidence type="ECO:0000313" key="1">
    <source>
        <dbReference type="EMBL" id="KAJ8672965.1"/>
    </source>
</evidence>
<reference evidence="1" key="1">
    <citation type="submission" date="2023-04" db="EMBL/GenBank/DDBJ databases">
        <title>A chromosome-level genome assembly of the parasitoid wasp Eretmocerus hayati.</title>
        <authorList>
            <person name="Zhong Y."/>
            <person name="Liu S."/>
            <person name="Liu Y."/>
        </authorList>
    </citation>
    <scope>NUCLEOTIDE SEQUENCE</scope>
    <source>
        <strain evidence="1">ZJU_SS_LIU_2023</strain>
    </source>
</reference>
<sequence>MRLNTRMMEQNTAASLSEAGKGDGAVVFAPKCNDVEESEQAGALLDDKEHPEQHHRDEELSVKQAVRDDNCVLITSEQALFKENCNDSVPEIFGHLSDKAGASLYILGANGASREKSCAMSARGASLSRSAKEQRERQHERKRAN</sequence>
<gene>
    <name evidence="1" type="ORF">QAD02_004226</name>
</gene>
<name>A0ACC2NP46_9HYME</name>
<evidence type="ECO:0000313" key="2">
    <source>
        <dbReference type="Proteomes" id="UP001239111"/>
    </source>
</evidence>
<dbReference type="EMBL" id="CM056743">
    <property type="protein sequence ID" value="KAJ8672965.1"/>
    <property type="molecule type" value="Genomic_DNA"/>
</dbReference>
<dbReference type="Proteomes" id="UP001239111">
    <property type="component" value="Chromosome 3"/>
</dbReference>
<comment type="caution">
    <text evidence="1">The sequence shown here is derived from an EMBL/GenBank/DDBJ whole genome shotgun (WGS) entry which is preliminary data.</text>
</comment>
<accession>A0ACC2NP46</accession>
<proteinExistence type="predicted"/>